<accession>A0A7X9QFJ6</accession>
<proteinExistence type="predicted"/>
<dbReference type="AlphaFoldDB" id="A0A7X9QFJ6"/>
<evidence type="ECO:0000313" key="2">
    <source>
        <dbReference type="Proteomes" id="UP000532121"/>
    </source>
</evidence>
<gene>
    <name evidence="1" type="ORF">HHO37_04280</name>
</gene>
<comment type="caution">
    <text evidence="1">The sequence shown here is derived from an EMBL/GenBank/DDBJ whole genome shotgun (WGS) entry which is preliminary data.</text>
</comment>
<dbReference type="EMBL" id="JABASA010000006">
    <property type="protein sequence ID" value="NMD48911.1"/>
    <property type="molecule type" value="Genomic_DNA"/>
</dbReference>
<evidence type="ECO:0000313" key="1">
    <source>
        <dbReference type="EMBL" id="NMD48911.1"/>
    </source>
</evidence>
<protein>
    <submittedName>
        <fullName evidence="1">Uncharacterized protein</fullName>
    </submittedName>
</protein>
<dbReference type="Proteomes" id="UP000532121">
    <property type="component" value="Unassembled WGS sequence"/>
</dbReference>
<dbReference type="RefSeq" id="WP_193523311.1">
    <property type="nucleotide sequence ID" value="NZ_JABASA010000006.1"/>
</dbReference>
<name>A0A7X9QFJ6_STRRT</name>
<organism evidence="1 2">
    <name type="scientific">Streptococcus ratti</name>
    <dbReference type="NCBI Taxonomy" id="1341"/>
    <lineage>
        <taxon>Bacteria</taxon>
        <taxon>Bacillati</taxon>
        <taxon>Bacillota</taxon>
        <taxon>Bacilli</taxon>
        <taxon>Lactobacillales</taxon>
        <taxon>Streptococcaceae</taxon>
        <taxon>Streptococcus</taxon>
    </lineage>
</organism>
<sequence length="46" mass="4494">MTVIQAGTKGSGLLTGTDVIHGVGCSSSMNQLKLGGGAEIGKSFKG</sequence>
<reference evidence="1 2" key="1">
    <citation type="submission" date="2020-04" db="EMBL/GenBank/DDBJ databases">
        <title>MicrobeNet Type strains.</title>
        <authorList>
            <person name="Nicholson A.C."/>
        </authorList>
    </citation>
    <scope>NUCLEOTIDE SEQUENCE [LARGE SCALE GENOMIC DNA]</scope>
    <source>
        <strain evidence="1 2">DSM 22768</strain>
    </source>
</reference>